<evidence type="ECO:0000313" key="2">
    <source>
        <dbReference type="Proteomes" id="UP000288805"/>
    </source>
</evidence>
<reference evidence="1 2" key="1">
    <citation type="journal article" date="2018" name="PLoS Genet.">
        <title>Population sequencing reveals clonal diversity and ancestral inbreeding in the grapevine cultivar Chardonnay.</title>
        <authorList>
            <person name="Roach M.J."/>
            <person name="Johnson D.L."/>
            <person name="Bohlmann J."/>
            <person name="van Vuuren H.J."/>
            <person name="Jones S.J."/>
            <person name="Pretorius I.S."/>
            <person name="Schmidt S.A."/>
            <person name="Borneman A.R."/>
        </authorList>
    </citation>
    <scope>NUCLEOTIDE SEQUENCE [LARGE SCALE GENOMIC DNA]</scope>
    <source>
        <strain evidence="2">cv. Chardonnay</strain>
        <tissue evidence="1">Leaf</tissue>
    </source>
</reference>
<accession>A0A438IEJ6</accession>
<sequence length="271" mass="29353">MNFRNRQYNYTTLDFDPALSCRCLALSDFHLAVGFEDGTVRLFDLATRLHVSTCLPHHNGLLGAFSRAVSGIILSRARLVFASLYGDVNVAALDTVAPLDPVIPTRHVHLGQVVNDGALVDFAGCSRWWVGLYAGIPGQAFRIWDGETEEPVFVGGSLTDPEAVMGWHMFTELTNFVGRVRVTSQESAVACTSRRVIVFNLRNGGNVHGEQELAPGFIVGSLDANNEAYVIVDGRGVASVRRAENLEEVCRFVVGGTSQRRVLGCMGGGSP</sequence>
<dbReference type="SUPFAM" id="SSF50998">
    <property type="entry name" value="Quinoprotein alcohol dehydrogenase-like"/>
    <property type="match status" value="1"/>
</dbReference>
<protein>
    <submittedName>
        <fullName evidence="1">Transcriptional regulator STERILE APETALA</fullName>
    </submittedName>
</protein>
<organism evidence="1 2">
    <name type="scientific">Vitis vinifera</name>
    <name type="common">Grape</name>
    <dbReference type="NCBI Taxonomy" id="29760"/>
    <lineage>
        <taxon>Eukaryota</taxon>
        <taxon>Viridiplantae</taxon>
        <taxon>Streptophyta</taxon>
        <taxon>Embryophyta</taxon>
        <taxon>Tracheophyta</taxon>
        <taxon>Spermatophyta</taxon>
        <taxon>Magnoliopsida</taxon>
        <taxon>eudicotyledons</taxon>
        <taxon>Gunneridae</taxon>
        <taxon>Pentapetalae</taxon>
        <taxon>rosids</taxon>
        <taxon>Vitales</taxon>
        <taxon>Vitaceae</taxon>
        <taxon>Viteae</taxon>
        <taxon>Vitis</taxon>
    </lineage>
</organism>
<evidence type="ECO:0000313" key="1">
    <source>
        <dbReference type="EMBL" id="RVW95175.1"/>
    </source>
</evidence>
<dbReference type="AlphaFoldDB" id="A0A438IEJ6"/>
<gene>
    <name evidence="1" type="primary">SAP_0</name>
    <name evidence="1" type="ORF">CK203_025643</name>
</gene>
<dbReference type="PANTHER" id="PTHR19855:SF31">
    <property type="entry name" value="TRANSCRIPTIONAL REGULATOR STERILE APETALA"/>
    <property type="match status" value="1"/>
</dbReference>
<dbReference type="PANTHER" id="PTHR19855">
    <property type="entry name" value="WD40 REPEAT PROTEIN 12, 37"/>
    <property type="match status" value="1"/>
</dbReference>
<comment type="caution">
    <text evidence="1">The sequence shown here is derived from an EMBL/GenBank/DDBJ whole genome shotgun (WGS) entry which is preliminary data.</text>
</comment>
<proteinExistence type="predicted"/>
<dbReference type="Gene3D" id="2.130.10.10">
    <property type="entry name" value="YVTN repeat-like/Quinoprotein amine dehydrogenase"/>
    <property type="match status" value="1"/>
</dbReference>
<dbReference type="InterPro" id="IPR011047">
    <property type="entry name" value="Quinoprotein_ADH-like_sf"/>
</dbReference>
<dbReference type="InterPro" id="IPR015943">
    <property type="entry name" value="WD40/YVTN_repeat-like_dom_sf"/>
</dbReference>
<dbReference type="Proteomes" id="UP000288805">
    <property type="component" value="Unassembled WGS sequence"/>
</dbReference>
<name>A0A438IEJ6_VITVI</name>
<dbReference type="EMBL" id="QGNW01000116">
    <property type="protein sequence ID" value="RVW95175.1"/>
    <property type="molecule type" value="Genomic_DNA"/>
</dbReference>